<dbReference type="AlphaFoldDB" id="A0A0M7ABP8"/>
<keyword evidence="5 6" id="KW-0472">Membrane</keyword>
<evidence type="ECO:0000256" key="2">
    <source>
        <dbReference type="ARBA" id="ARBA00022448"/>
    </source>
</evidence>
<comment type="subcellular location">
    <subcellularLocation>
        <location evidence="1">Cell membrane</location>
        <topology evidence="1">Multi-pass membrane protein</topology>
    </subcellularLocation>
</comment>
<feature type="transmembrane region" description="Helical" evidence="6">
    <location>
        <begin position="172"/>
        <end position="193"/>
    </location>
</feature>
<dbReference type="SUPFAM" id="SSF90123">
    <property type="entry name" value="ABC transporter transmembrane region"/>
    <property type="match status" value="1"/>
</dbReference>
<feature type="transmembrane region" description="Helical" evidence="6">
    <location>
        <begin position="133"/>
        <end position="152"/>
    </location>
</feature>
<evidence type="ECO:0000256" key="1">
    <source>
        <dbReference type="ARBA" id="ARBA00004651"/>
    </source>
</evidence>
<dbReference type="InterPro" id="IPR036640">
    <property type="entry name" value="ABC1_TM_sf"/>
</dbReference>
<accession>A0A0M7ABP8</accession>
<dbReference type="RefSeq" id="WP_008196586.1">
    <property type="nucleotide sequence ID" value="NZ_CXWD01000009.1"/>
</dbReference>
<dbReference type="Pfam" id="PF05992">
    <property type="entry name" value="SbmA_BacA"/>
    <property type="match status" value="1"/>
</dbReference>
<evidence type="ECO:0000313" key="8">
    <source>
        <dbReference type="Proteomes" id="UP000053235"/>
    </source>
</evidence>
<dbReference type="Proteomes" id="UP000053235">
    <property type="component" value="Unassembled WGS sequence"/>
</dbReference>
<protein>
    <submittedName>
        <fullName evidence="7">Peptide antibiotic transporter SbmA</fullName>
    </submittedName>
</protein>
<evidence type="ECO:0000256" key="3">
    <source>
        <dbReference type="ARBA" id="ARBA00022692"/>
    </source>
</evidence>
<sequence length="337" mass="39084">MFRSFFLNRKWFFWAWIISVVILGATQYQVNLNVEINEWFGSFYDLIQRALSEPGSVTFSEYMRELMTFLYIAAIFVVVAVILDFITKHFVFRWRTAMNDYYMAHWHVVRHIEGASQRVQEDTMRFARIMESLGVSFLRSVMTLIAFLPILWELSANVTELPWIGPVAHSLVYVAIISAASGTVLLAVVGVKLPGLEFNNQKVEAAYRKELVYGEDDEERADPPSVDELFGHVRKNYFRLFFHYLYFDIAKWSYLQATVLVPYIALGPTIVTGAITLGVMQQIVRAFSQVENSFQYLVNAWTTIVELISVYKRLRAFEGHIWEYERNGSVPQEMPAE</sequence>
<feature type="transmembrane region" description="Helical" evidence="6">
    <location>
        <begin position="260"/>
        <end position="280"/>
    </location>
</feature>
<keyword evidence="8" id="KW-1185">Reference proteome</keyword>
<dbReference type="GO" id="GO:1904680">
    <property type="term" value="F:peptide transmembrane transporter activity"/>
    <property type="evidence" value="ECO:0007669"/>
    <property type="project" value="InterPro"/>
</dbReference>
<dbReference type="PANTHER" id="PTHR11384:SF59">
    <property type="entry name" value="LYSOSOMAL COBALAMIN TRANSPORTER ABCD4"/>
    <property type="match status" value="1"/>
</dbReference>
<dbReference type="InterPro" id="IPR050835">
    <property type="entry name" value="ABC_transporter_sub-D"/>
</dbReference>
<dbReference type="NCBIfam" id="NF009036">
    <property type="entry name" value="PRK12369.1"/>
    <property type="match status" value="1"/>
</dbReference>
<organism evidence="7 8">
    <name type="scientific">Roseibium alexandrii</name>
    <dbReference type="NCBI Taxonomy" id="388408"/>
    <lineage>
        <taxon>Bacteria</taxon>
        <taxon>Pseudomonadati</taxon>
        <taxon>Pseudomonadota</taxon>
        <taxon>Alphaproteobacteria</taxon>
        <taxon>Hyphomicrobiales</taxon>
        <taxon>Stappiaceae</taxon>
        <taxon>Roseibium</taxon>
    </lineage>
</organism>
<gene>
    <name evidence="7" type="primary">sbmA</name>
    <name evidence="7" type="ORF">LAX5112_02704</name>
</gene>
<dbReference type="GO" id="GO:0005886">
    <property type="term" value="C:plasma membrane"/>
    <property type="evidence" value="ECO:0007669"/>
    <property type="project" value="UniProtKB-SubCell"/>
</dbReference>
<evidence type="ECO:0000256" key="6">
    <source>
        <dbReference type="SAM" id="Phobius"/>
    </source>
</evidence>
<dbReference type="STRING" id="388408.LAX5112_02704"/>
<dbReference type="OrthoDB" id="8233587at2"/>
<evidence type="ECO:0000256" key="4">
    <source>
        <dbReference type="ARBA" id="ARBA00022989"/>
    </source>
</evidence>
<feature type="transmembrane region" description="Helical" evidence="6">
    <location>
        <begin position="66"/>
        <end position="86"/>
    </location>
</feature>
<dbReference type="InterPro" id="IPR009248">
    <property type="entry name" value="SbmA_BacA"/>
</dbReference>
<dbReference type="PANTHER" id="PTHR11384">
    <property type="entry name" value="ATP-BINDING CASSETTE, SUB-FAMILY D MEMBER"/>
    <property type="match status" value="1"/>
</dbReference>
<keyword evidence="4 6" id="KW-1133">Transmembrane helix</keyword>
<proteinExistence type="predicted"/>
<dbReference type="GO" id="GO:0015833">
    <property type="term" value="P:peptide transport"/>
    <property type="evidence" value="ECO:0007669"/>
    <property type="project" value="InterPro"/>
</dbReference>
<name>A0A0M7ABP8_9HYPH</name>
<dbReference type="GO" id="GO:0005524">
    <property type="term" value="F:ATP binding"/>
    <property type="evidence" value="ECO:0007669"/>
    <property type="project" value="InterPro"/>
</dbReference>
<reference evidence="8" key="1">
    <citation type="submission" date="2015-07" db="EMBL/GenBank/DDBJ databases">
        <authorList>
            <person name="Rodrigo-Torres Lidia"/>
            <person name="Arahal R.David."/>
        </authorList>
    </citation>
    <scope>NUCLEOTIDE SEQUENCE [LARGE SCALE GENOMIC DNA]</scope>
    <source>
        <strain evidence="8">CECT 5112</strain>
    </source>
</reference>
<keyword evidence="3 6" id="KW-0812">Transmembrane</keyword>
<feature type="transmembrane region" description="Helical" evidence="6">
    <location>
        <begin position="12"/>
        <end position="30"/>
    </location>
</feature>
<evidence type="ECO:0000313" key="7">
    <source>
        <dbReference type="EMBL" id="CTQ71064.1"/>
    </source>
</evidence>
<evidence type="ECO:0000256" key="5">
    <source>
        <dbReference type="ARBA" id="ARBA00023136"/>
    </source>
</evidence>
<dbReference type="EMBL" id="CXWD01000009">
    <property type="protein sequence ID" value="CTQ71064.1"/>
    <property type="molecule type" value="Genomic_DNA"/>
</dbReference>
<keyword evidence="2" id="KW-0813">Transport</keyword>